<evidence type="ECO:0000313" key="12">
    <source>
        <dbReference type="Proteomes" id="UP000728185"/>
    </source>
</evidence>
<keyword evidence="6" id="KW-0675">Receptor</keyword>
<dbReference type="SUPFAM" id="SSF81321">
    <property type="entry name" value="Family A G protein-coupled receptor-like"/>
    <property type="match status" value="1"/>
</dbReference>
<feature type="transmembrane region" description="Helical" evidence="9">
    <location>
        <begin position="314"/>
        <end position="341"/>
    </location>
</feature>
<dbReference type="Gene3D" id="1.20.1070.10">
    <property type="entry name" value="Rhodopsin 7-helix transmembrane proteins"/>
    <property type="match status" value="1"/>
</dbReference>
<feature type="transmembrane region" description="Helical" evidence="9">
    <location>
        <begin position="50"/>
        <end position="72"/>
    </location>
</feature>
<dbReference type="OrthoDB" id="6240264at2759"/>
<dbReference type="CDD" id="cd00637">
    <property type="entry name" value="7tm_classA_rhodopsin-like"/>
    <property type="match status" value="1"/>
</dbReference>
<evidence type="ECO:0000313" key="11">
    <source>
        <dbReference type="EMBL" id="KAA0185460.1"/>
    </source>
</evidence>
<evidence type="ECO:0000256" key="8">
    <source>
        <dbReference type="ARBA" id="ARBA00023224"/>
    </source>
</evidence>
<dbReference type="GO" id="GO:0035025">
    <property type="term" value="P:positive regulation of Rho protein signal transduction"/>
    <property type="evidence" value="ECO:0007669"/>
    <property type="project" value="TreeGrafter"/>
</dbReference>
<evidence type="ECO:0000256" key="1">
    <source>
        <dbReference type="ARBA" id="ARBA00004141"/>
    </source>
</evidence>
<dbReference type="PANTHER" id="PTHR24232:SF85">
    <property type="entry name" value="G-PROTEIN COUPLED RECEPTOR 4"/>
    <property type="match status" value="1"/>
</dbReference>
<dbReference type="InterPro" id="IPR000276">
    <property type="entry name" value="GPCR_Rhodpsn"/>
</dbReference>
<dbReference type="PROSITE" id="PS50262">
    <property type="entry name" value="G_PROTEIN_RECEP_F1_2"/>
    <property type="match status" value="1"/>
</dbReference>
<name>A0A8E0RK82_9TREM</name>
<gene>
    <name evidence="11" type="ORF">FBUS_05786</name>
</gene>
<evidence type="ECO:0000256" key="7">
    <source>
        <dbReference type="ARBA" id="ARBA00023180"/>
    </source>
</evidence>
<keyword evidence="5 9" id="KW-0472">Membrane</keyword>
<keyword evidence="7" id="KW-0325">Glycoprotein</keyword>
<keyword evidence="2 9" id="KW-0812">Transmembrane</keyword>
<feature type="transmembrane region" description="Helical" evidence="9">
    <location>
        <begin position="270"/>
        <end position="294"/>
    </location>
</feature>
<keyword evidence="12" id="KW-1185">Reference proteome</keyword>
<dbReference type="InterPro" id="IPR017452">
    <property type="entry name" value="GPCR_Rhodpsn_7TM"/>
</dbReference>
<evidence type="ECO:0000259" key="10">
    <source>
        <dbReference type="PROSITE" id="PS50262"/>
    </source>
</evidence>
<comment type="subcellular location">
    <subcellularLocation>
        <location evidence="1">Membrane</location>
        <topology evidence="1">Multi-pass membrane protein</topology>
    </subcellularLocation>
</comment>
<dbReference type="GO" id="GO:0005886">
    <property type="term" value="C:plasma membrane"/>
    <property type="evidence" value="ECO:0007669"/>
    <property type="project" value="TreeGrafter"/>
</dbReference>
<feature type="transmembrane region" description="Helical" evidence="9">
    <location>
        <begin position="216"/>
        <end position="241"/>
    </location>
</feature>
<dbReference type="PANTHER" id="PTHR24232">
    <property type="entry name" value="G-PROTEIN COUPLED RECEPTOR"/>
    <property type="match status" value="1"/>
</dbReference>
<evidence type="ECO:0000256" key="2">
    <source>
        <dbReference type="ARBA" id="ARBA00022692"/>
    </source>
</evidence>
<accession>A0A8E0RK82</accession>
<evidence type="ECO:0000256" key="6">
    <source>
        <dbReference type="ARBA" id="ARBA00023170"/>
    </source>
</evidence>
<keyword evidence="4" id="KW-0297">G-protein coupled receptor</keyword>
<feature type="domain" description="G-protein coupled receptors family 1 profile" evidence="10">
    <location>
        <begin position="62"/>
        <end position="327"/>
    </location>
</feature>
<dbReference type="Proteomes" id="UP000728185">
    <property type="component" value="Unassembled WGS sequence"/>
</dbReference>
<proteinExistence type="predicted"/>
<protein>
    <recommendedName>
        <fullName evidence="10">G-protein coupled receptors family 1 profile domain-containing protein</fullName>
    </recommendedName>
</protein>
<keyword evidence="3 9" id="KW-1133">Transmembrane helix</keyword>
<evidence type="ECO:0000256" key="5">
    <source>
        <dbReference type="ARBA" id="ARBA00023136"/>
    </source>
</evidence>
<evidence type="ECO:0000256" key="3">
    <source>
        <dbReference type="ARBA" id="ARBA00022989"/>
    </source>
</evidence>
<keyword evidence="8" id="KW-0807">Transducer</keyword>
<reference evidence="11" key="1">
    <citation type="submission" date="2019-05" db="EMBL/GenBank/DDBJ databases">
        <title>Annotation for the trematode Fasciolopsis buski.</title>
        <authorList>
            <person name="Choi Y.-J."/>
        </authorList>
    </citation>
    <scope>NUCLEOTIDE SEQUENCE</scope>
    <source>
        <strain evidence="11">HT</strain>
        <tissue evidence="11">Whole worm</tissue>
    </source>
</reference>
<dbReference type="Pfam" id="PF00001">
    <property type="entry name" value="7tm_1"/>
    <property type="match status" value="1"/>
</dbReference>
<evidence type="ECO:0000256" key="4">
    <source>
        <dbReference type="ARBA" id="ARBA00023040"/>
    </source>
</evidence>
<dbReference type="AlphaFoldDB" id="A0A8E0RK82"/>
<organism evidence="11 12">
    <name type="scientific">Fasciolopsis buskii</name>
    <dbReference type="NCBI Taxonomy" id="27845"/>
    <lineage>
        <taxon>Eukaryota</taxon>
        <taxon>Metazoa</taxon>
        <taxon>Spiralia</taxon>
        <taxon>Lophotrochozoa</taxon>
        <taxon>Platyhelminthes</taxon>
        <taxon>Trematoda</taxon>
        <taxon>Digenea</taxon>
        <taxon>Plagiorchiida</taxon>
        <taxon>Echinostomata</taxon>
        <taxon>Echinostomatoidea</taxon>
        <taxon>Fasciolidae</taxon>
        <taxon>Fasciolopsis</taxon>
    </lineage>
</organism>
<sequence>MQQMPSPSSWDFADTPWDLLWQCKSVKAKWTNASEIDCIMSTLLGIWSAYIMPFICGLSLVGTAFFMIVVLLTKNLVSRQFIYMFCLFASNAATSLLFGWFWIFPAKGLPFATEGRVYLFTFYASPTACSVHRFAYSLTSTLSCNVLLVASVDRLLSVYFPMEFSNIPKRYGWYVFLITALVSLFSLIPVAGLIMWTSVGDKIICWFPQPYQYMEYYHTLISNGGVIQPLAILVINVIFFARIRKHAQQQGRLEVLSVQAKQSMQACMTLLIFSLIFVICALPQNIAYICAYTISRANPQMTAQIRLAYNVADLFWNLYFIRDVIYLIFMFRLTGICRWFAQLLRGKNHRRPFVISGTFWGQDQMTIVQ</sequence>
<feature type="transmembrane region" description="Helical" evidence="9">
    <location>
        <begin position="134"/>
        <end position="152"/>
    </location>
</feature>
<dbReference type="GO" id="GO:0004930">
    <property type="term" value="F:G protein-coupled receptor activity"/>
    <property type="evidence" value="ECO:0007669"/>
    <property type="project" value="UniProtKB-KW"/>
</dbReference>
<comment type="caution">
    <text evidence="11">The sequence shown here is derived from an EMBL/GenBank/DDBJ whole genome shotgun (WGS) entry which is preliminary data.</text>
</comment>
<dbReference type="GO" id="GO:0007200">
    <property type="term" value="P:phospholipase C-activating G protein-coupled receptor signaling pathway"/>
    <property type="evidence" value="ECO:0007669"/>
    <property type="project" value="TreeGrafter"/>
</dbReference>
<feature type="transmembrane region" description="Helical" evidence="9">
    <location>
        <begin position="81"/>
        <end position="103"/>
    </location>
</feature>
<feature type="transmembrane region" description="Helical" evidence="9">
    <location>
        <begin position="173"/>
        <end position="196"/>
    </location>
</feature>
<dbReference type="EMBL" id="LUCM01010440">
    <property type="protein sequence ID" value="KAA0185460.1"/>
    <property type="molecule type" value="Genomic_DNA"/>
</dbReference>
<evidence type="ECO:0000256" key="9">
    <source>
        <dbReference type="SAM" id="Phobius"/>
    </source>
</evidence>